<organism evidence="3 4">
    <name type="scientific">Portunus trituberculatus</name>
    <name type="common">Swimming crab</name>
    <name type="synonym">Neptunus trituberculatus</name>
    <dbReference type="NCBI Taxonomy" id="210409"/>
    <lineage>
        <taxon>Eukaryota</taxon>
        <taxon>Metazoa</taxon>
        <taxon>Ecdysozoa</taxon>
        <taxon>Arthropoda</taxon>
        <taxon>Crustacea</taxon>
        <taxon>Multicrustacea</taxon>
        <taxon>Malacostraca</taxon>
        <taxon>Eumalacostraca</taxon>
        <taxon>Eucarida</taxon>
        <taxon>Decapoda</taxon>
        <taxon>Pleocyemata</taxon>
        <taxon>Brachyura</taxon>
        <taxon>Eubrachyura</taxon>
        <taxon>Portunoidea</taxon>
        <taxon>Portunidae</taxon>
        <taxon>Portuninae</taxon>
        <taxon>Portunus</taxon>
    </lineage>
</organism>
<accession>A0A5B7E1Z1</accession>
<keyword evidence="2" id="KW-0732">Signal</keyword>
<feature type="region of interest" description="Disordered" evidence="1">
    <location>
        <begin position="22"/>
        <end position="49"/>
    </location>
</feature>
<evidence type="ECO:0000256" key="2">
    <source>
        <dbReference type="SAM" id="SignalP"/>
    </source>
</evidence>
<feature type="signal peptide" evidence="2">
    <location>
        <begin position="1"/>
        <end position="18"/>
    </location>
</feature>
<evidence type="ECO:0000313" key="4">
    <source>
        <dbReference type="Proteomes" id="UP000324222"/>
    </source>
</evidence>
<name>A0A5B7E1Z1_PORTR</name>
<protein>
    <submittedName>
        <fullName evidence="3">Uncharacterized protein</fullName>
    </submittedName>
</protein>
<evidence type="ECO:0000256" key="1">
    <source>
        <dbReference type="SAM" id="MobiDB-lite"/>
    </source>
</evidence>
<proteinExistence type="predicted"/>
<dbReference type="AlphaFoldDB" id="A0A5B7E1Z1"/>
<evidence type="ECO:0000313" key="3">
    <source>
        <dbReference type="EMBL" id="MPC26854.1"/>
    </source>
</evidence>
<dbReference type="Proteomes" id="UP000324222">
    <property type="component" value="Unassembled WGS sequence"/>
</dbReference>
<dbReference type="EMBL" id="VSRR010001662">
    <property type="protein sequence ID" value="MPC26854.1"/>
    <property type="molecule type" value="Genomic_DNA"/>
</dbReference>
<sequence length="79" mass="8826">MTRTLLSILRLCHLTTLPEQNYDAVDSGQRDAGGLLGWSKRPPRHLPRRLRSRLLQPSLPRRLGAHRGCLPVPGQPDGV</sequence>
<comment type="caution">
    <text evidence="3">The sequence shown here is derived from an EMBL/GenBank/DDBJ whole genome shotgun (WGS) entry which is preliminary data.</text>
</comment>
<feature type="chain" id="PRO_5022729588" evidence="2">
    <location>
        <begin position="19"/>
        <end position="79"/>
    </location>
</feature>
<reference evidence="3 4" key="1">
    <citation type="submission" date="2019-05" db="EMBL/GenBank/DDBJ databases">
        <title>Another draft genome of Portunus trituberculatus and its Hox gene families provides insights of decapod evolution.</title>
        <authorList>
            <person name="Jeong J.-H."/>
            <person name="Song I."/>
            <person name="Kim S."/>
            <person name="Choi T."/>
            <person name="Kim D."/>
            <person name="Ryu S."/>
            <person name="Kim W."/>
        </authorList>
    </citation>
    <scope>NUCLEOTIDE SEQUENCE [LARGE SCALE GENOMIC DNA]</scope>
    <source>
        <tissue evidence="3">Muscle</tissue>
    </source>
</reference>
<gene>
    <name evidence="3" type="ORF">E2C01_020007</name>
</gene>
<keyword evidence="4" id="KW-1185">Reference proteome</keyword>